<proteinExistence type="predicted"/>
<evidence type="ECO:0000313" key="4">
    <source>
        <dbReference type="EMBL" id="MEU8139239.1"/>
    </source>
</evidence>
<sequence>MSTKPTPDPPVAGRLGTPATPPTARWVWWAPFAVILVDVAFELALPTKFASGFLLIAVPVLAAFTRPARTVAGLVVLALALEVLFAWRYDHFDELHHVGLYIATAIIGAISVELARQRRRDARSLVQAHSVAEALQLMLLRPVPPRLGPVRAAGYYEAADRRALVGGDLYDLVETPFGVRVVIGDVRGKGLPAIQHVGTVLGSFRDAAHGIADLAELADHMERRLVRDTAAGPHAAADFAPDTELFVTALLLELPPDSREVRVVDRGHPAPILLSRGRVTRLATRPGVPLGLGALADAATGATTHPLEPGDVLVLHTDGVSEARGPQGAFYPIEERLSVRFGGRDRVDPGVLAAFVRDDLADYAEGTCDDVAVIALTRADPV</sequence>
<accession>A0ABV3DVQ4</accession>
<dbReference type="PANTHER" id="PTHR43156">
    <property type="entry name" value="STAGE II SPORULATION PROTEIN E-RELATED"/>
    <property type="match status" value="1"/>
</dbReference>
<dbReference type="PANTHER" id="PTHR43156:SF2">
    <property type="entry name" value="STAGE II SPORULATION PROTEIN E"/>
    <property type="match status" value="1"/>
</dbReference>
<dbReference type="EC" id="3.1.3.16" evidence="4"/>
<protein>
    <submittedName>
        <fullName evidence="4">PP2C family protein-serine/threonine phosphatase</fullName>
        <ecNumber evidence="4">3.1.3.16</ecNumber>
    </submittedName>
</protein>
<dbReference type="SUPFAM" id="SSF81606">
    <property type="entry name" value="PP2C-like"/>
    <property type="match status" value="1"/>
</dbReference>
<comment type="caution">
    <text evidence="4">The sequence shown here is derived from an EMBL/GenBank/DDBJ whole genome shotgun (WGS) entry which is preliminary data.</text>
</comment>
<dbReference type="Pfam" id="PF07228">
    <property type="entry name" value="SpoIIE"/>
    <property type="match status" value="1"/>
</dbReference>
<keyword evidence="2" id="KW-0472">Membrane</keyword>
<evidence type="ECO:0000256" key="2">
    <source>
        <dbReference type="SAM" id="Phobius"/>
    </source>
</evidence>
<organism evidence="4 5">
    <name type="scientific">Streptodolium elevatio</name>
    <dbReference type="NCBI Taxonomy" id="3157996"/>
    <lineage>
        <taxon>Bacteria</taxon>
        <taxon>Bacillati</taxon>
        <taxon>Actinomycetota</taxon>
        <taxon>Actinomycetes</taxon>
        <taxon>Kitasatosporales</taxon>
        <taxon>Streptomycetaceae</taxon>
        <taxon>Streptodolium</taxon>
    </lineage>
</organism>
<feature type="transmembrane region" description="Helical" evidence="2">
    <location>
        <begin position="43"/>
        <end position="64"/>
    </location>
</feature>
<keyword evidence="1 4" id="KW-0378">Hydrolase</keyword>
<dbReference type="EMBL" id="JBEZFP010000162">
    <property type="protein sequence ID" value="MEU8139239.1"/>
    <property type="molecule type" value="Genomic_DNA"/>
</dbReference>
<gene>
    <name evidence="4" type="ORF">AB0C36_37800</name>
</gene>
<dbReference type="InterPro" id="IPR001932">
    <property type="entry name" value="PPM-type_phosphatase-like_dom"/>
</dbReference>
<keyword evidence="2" id="KW-1133">Transmembrane helix</keyword>
<reference evidence="4 5" key="1">
    <citation type="submission" date="2024-06" db="EMBL/GenBank/DDBJ databases">
        <title>The Natural Products Discovery Center: Release of the First 8490 Sequenced Strains for Exploring Actinobacteria Biosynthetic Diversity.</title>
        <authorList>
            <person name="Kalkreuter E."/>
            <person name="Kautsar S.A."/>
            <person name="Yang D."/>
            <person name="Bader C.D."/>
            <person name="Teijaro C.N."/>
            <person name="Fluegel L."/>
            <person name="Davis C.M."/>
            <person name="Simpson J.R."/>
            <person name="Lauterbach L."/>
            <person name="Steele A.D."/>
            <person name="Gui C."/>
            <person name="Meng S."/>
            <person name="Li G."/>
            <person name="Viehrig K."/>
            <person name="Ye F."/>
            <person name="Su P."/>
            <person name="Kiefer A.F."/>
            <person name="Nichols A."/>
            <person name="Cepeda A.J."/>
            <person name="Yan W."/>
            <person name="Fan B."/>
            <person name="Jiang Y."/>
            <person name="Adhikari A."/>
            <person name="Zheng C.-J."/>
            <person name="Schuster L."/>
            <person name="Cowan T.M."/>
            <person name="Smanski M.J."/>
            <person name="Chevrette M.G."/>
            <person name="De Carvalho L.P.S."/>
            <person name="Shen B."/>
        </authorList>
    </citation>
    <scope>NUCLEOTIDE SEQUENCE [LARGE SCALE GENOMIC DNA]</scope>
    <source>
        <strain evidence="4 5">NPDC048946</strain>
    </source>
</reference>
<dbReference type="Proteomes" id="UP001551482">
    <property type="component" value="Unassembled WGS sequence"/>
</dbReference>
<dbReference type="Gene3D" id="3.60.40.10">
    <property type="entry name" value="PPM-type phosphatase domain"/>
    <property type="match status" value="1"/>
</dbReference>
<keyword evidence="2" id="KW-0812">Transmembrane</keyword>
<dbReference type="RefSeq" id="WP_358363197.1">
    <property type="nucleotide sequence ID" value="NZ_JBEZFP010000162.1"/>
</dbReference>
<name>A0ABV3DVQ4_9ACTN</name>
<dbReference type="GO" id="GO:0004722">
    <property type="term" value="F:protein serine/threonine phosphatase activity"/>
    <property type="evidence" value="ECO:0007669"/>
    <property type="project" value="UniProtKB-EC"/>
</dbReference>
<feature type="transmembrane region" description="Helical" evidence="2">
    <location>
        <begin position="71"/>
        <end position="89"/>
    </location>
</feature>
<keyword evidence="5" id="KW-1185">Reference proteome</keyword>
<evidence type="ECO:0000259" key="3">
    <source>
        <dbReference type="SMART" id="SM00331"/>
    </source>
</evidence>
<evidence type="ECO:0000313" key="5">
    <source>
        <dbReference type="Proteomes" id="UP001551482"/>
    </source>
</evidence>
<feature type="domain" description="PPM-type phosphatase" evidence="3">
    <location>
        <begin position="150"/>
        <end position="378"/>
    </location>
</feature>
<feature type="transmembrane region" description="Helical" evidence="2">
    <location>
        <begin position="95"/>
        <end position="115"/>
    </location>
</feature>
<dbReference type="InterPro" id="IPR052016">
    <property type="entry name" value="Bact_Sigma-Reg"/>
</dbReference>
<evidence type="ECO:0000256" key="1">
    <source>
        <dbReference type="ARBA" id="ARBA00022801"/>
    </source>
</evidence>
<dbReference type="InterPro" id="IPR036457">
    <property type="entry name" value="PPM-type-like_dom_sf"/>
</dbReference>
<dbReference type="SMART" id="SM00331">
    <property type="entry name" value="PP2C_SIG"/>
    <property type="match status" value="1"/>
</dbReference>